<dbReference type="InterPro" id="IPR036388">
    <property type="entry name" value="WH-like_DNA-bd_sf"/>
</dbReference>
<evidence type="ECO:0000259" key="1">
    <source>
        <dbReference type="SMART" id="SM00421"/>
    </source>
</evidence>
<dbReference type="Pfam" id="PF00196">
    <property type="entry name" value="GerE"/>
    <property type="match status" value="1"/>
</dbReference>
<dbReference type="SMART" id="SM00421">
    <property type="entry name" value="HTH_LUXR"/>
    <property type="match status" value="1"/>
</dbReference>
<dbReference type="Proteomes" id="UP001168640">
    <property type="component" value="Unassembled WGS sequence"/>
</dbReference>
<accession>A0ABT8VVX5</accession>
<dbReference type="EMBL" id="JAUMIS010000001">
    <property type="protein sequence ID" value="MDO3720130.1"/>
    <property type="molecule type" value="Genomic_DNA"/>
</dbReference>
<comment type="caution">
    <text evidence="2">The sequence shown here is derived from an EMBL/GenBank/DDBJ whole genome shotgun (WGS) entry which is preliminary data.</text>
</comment>
<protein>
    <submittedName>
        <fullName evidence="2">LuxR C-terminal-related transcriptional regulator</fullName>
    </submittedName>
</protein>
<keyword evidence="3" id="KW-1185">Reference proteome</keyword>
<proteinExistence type="predicted"/>
<dbReference type="InterPro" id="IPR016032">
    <property type="entry name" value="Sig_transdc_resp-reg_C-effctor"/>
</dbReference>
<feature type="domain" description="HTH luxR-type" evidence="1">
    <location>
        <begin position="309"/>
        <end position="366"/>
    </location>
</feature>
<gene>
    <name evidence="2" type="ORF">QVZ43_00245</name>
</gene>
<evidence type="ECO:0000313" key="3">
    <source>
        <dbReference type="Proteomes" id="UP001168640"/>
    </source>
</evidence>
<reference evidence="2" key="1">
    <citation type="submission" date="2023-07" db="EMBL/GenBank/DDBJ databases">
        <title>Marinobacter sp. chi1 genome sequencing and assembly.</title>
        <authorList>
            <person name="Park S."/>
        </authorList>
    </citation>
    <scope>NUCLEOTIDE SEQUENCE</scope>
    <source>
        <strain evidence="2">Chi1</strain>
    </source>
</reference>
<dbReference type="SUPFAM" id="SSF46894">
    <property type="entry name" value="C-terminal effector domain of the bipartite response regulators"/>
    <property type="match status" value="1"/>
</dbReference>
<organism evidence="2 3">
    <name type="scientific">Marinobacter suaedae</name>
    <dbReference type="NCBI Taxonomy" id="3057675"/>
    <lineage>
        <taxon>Bacteria</taxon>
        <taxon>Pseudomonadati</taxon>
        <taxon>Pseudomonadota</taxon>
        <taxon>Gammaproteobacteria</taxon>
        <taxon>Pseudomonadales</taxon>
        <taxon>Marinobacteraceae</taxon>
        <taxon>Marinobacter</taxon>
    </lineage>
</organism>
<dbReference type="Gene3D" id="1.10.10.10">
    <property type="entry name" value="Winged helix-like DNA-binding domain superfamily/Winged helix DNA-binding domain"/>
    <property type="match status" value="1"/>
</dbReference>
<sequence>MANKTNEIDRLSALINEAAWHPERWPEALAAMERYLSVDNVNLVVMSGSHQASISFYEASSLPSSVMKSYQTKFPQGDVWIDALKQRKTHAVYKSGDLYPNRRLVDTRFYDEFLKPIKMFHCAGGFFESRKEGFGMLSALLPLNAGEFDAKRLSRMQELFPLLRSAINTSSDLSMLQFSLELSDNLLDSCESALGLVDASARLVYANDRFEHLVRREHILKVKDGRVVFQCAPARTWLSQQLRHFSRHGEIDPSRFEYHFSDGAFDELRVSLSVLGGEAEGLLPTTGPVVLISIHGCYQQEAVQASLRSMGLPPVATLVAYHLMLGKSVRQVSDAIQVNHETVRSHVKNLFRHFGVTNQRQLMQVLFALFW</sequence>
<evidence type="ECO:0000313" key="2">
    <source>
        <dbReference type="EMBL" id="MDO3720130.1"/>
    </source>
</evidence>
<name>A0ABT8VVX5_9GAMM</name>
<dbReference type="InterPro" id="IPR000792">
    <property type="entry name" value="Tscrpt_reg_LuxR_C"/>
</dbReference>
<dbReference type="RefSeq" id="WP_302908404.1">
    <property type="nucleotide sequence ID" value="NZ_JAUMIS010000001.1"/>
</dbReference>